<comment type="caution">
    <text evidence="1">The sequence shown here is derived from an EMBL/GenBank/DDBJ whole genome shotgun (WGS) entry which is preliminary data.</text>
</comment>
<organism evidence="1">
    <name type="scientific">marine sediment metagenome</name>
    <dbReference type="NCBI Taxonomy" id="412755"/>
    <lineage>
        <taxon>unclassified sequences</taxon>
        <taxon>metagenomes</taxon>
        <taxon>ecological metagenomes</taxon>
    </lineage>
</organism>
<sequence length="118" mass="13499">AACAYSICSKVFKEEDTAKLNIYADRAIRLIKESVSKGYSNYSQMQADADLDPIRETEGFTRIMKAGNLELRYAAVWNTSNDGVKINLRARRLAQFHELRQVLFRFIGFAHSSMENRS</sequence>
<dbReference type="AlphaFoldDB" id="X1E2V0"/>
<reference evidence="1" key="1">
    <citation type="journal article" date="2014" name="Front. Microbiol.">
        <title>High frequency of phylogenetically diverse reductive dehalogenase-homologous genes in deep subseafloor sedimentary metagenomes.</title>
        <authorList>
            <person name="Kawai M."/>
            <person name="Futagami T."/>
            <person name="Toyoda A."/>
            <person name="Takaki Y."/>
            <person name="Nishi S."/>
            <person name="Hori S."/>
            <person name="Arai W."/>
            <person name="Tsubouchi T."/>
            <person name="Morono Y."/>
            <person name="Uchiyama I."/>
            <person name="Ito T."/>
            <person name="Fujiyama A."/>
            <person name="Inagaki F."/>
            <person name="Takami H."/>
        </authorList>
    </citation>
    <scope>NUCLEOTIDE SEQUENCE</scope>
    <source>
        <strain evidence="1">Expedition CK06-06</strain>
    </source>
</reference>
<gene>
    <name evidence="1" type="ORF">S01H4_64907</name>
</gene>
<feature type="non-terminal residue" evidence="1">
    <location>
        <position position="1"/>
    </location>
</feature>
<proteinExistence type="predicted"/>
<feature type="non-terminal residue" evidence="1">
    <location>
        <position position="118"/>
    </location>
</feature>
<evidence type="ECO:0000313" key="1">
    <source>
        <dbReference type="EMBL" id="GAH14745.1"/>
    </source>
</evidence>
<accession>X1E2V0</accession>
<protein>
    <submittedName>
        <fullName evidence="1">Uncharacterized protein</fullName>
    </submittedName>
</protein>
<dbReference type="EMBL" id="BART01039518">
    <property type="protein sequence ID" value="GAH14745.1"/>
    <property type="molecule type" value="Genomic_DNA"/>
</dbReference>
<name>X1E2V0_9ZZZZ</name>